<gene>
    <name evidence="1" type="ORF">BGZ95_008338</name>
</gene>
<keyword evidence="2" id="KW-1185">Reference proteome</keyword>
<evidence type="ECO:0000313" key="2">
    <source>
        <dbReference type="Proteomes" id="UP001194580"/>
    </source>
</evidence>
<dbReference type="AlphaFoldDB" id="A0AAD4H0C4"/>
<dbReference type="Proteomes" id="UP001194580">
    <property type="component" value="Unassembled WGS sequence"/>
</dbReference>
<sequence>MPLLQSFQHGPNGRVLKIKARLHHDTQQHVVLWDDILEAFPDAKIVLNDDVVVTRARDAAWQP</sequence>
<name>A0AAD4H0C4_9FUNG</name>
<accession>A0AAD4H0C4</accession>
<comment type="caution">
    <text evidence="1">The sequence shown here is derived from an EMBL/GenBank/DDBJ whole genome shotgun (WGS) entry which is preliminary data.</text>
</comment>
<evidence type="ECO:0000313" key="1">
    <source>
        <dbReference type="EMBL" id="KAG0247924.1"/>
    </source>
</evidence>
<feature type="non-terminal residue" evidence="1">
    <location>
        <position position="63"/>
    </location>
</feature>
<proteinExistence type="predicted"/>
<organism evidence="1 2">
    <name type="scientific">Linnemannia exigua</name>
    <dbReference type="NCBI Taxonomy" id="604196"/>
    <lineage>
        <taxon>Eukaryota</taxon>
        <taxon>Fungi</taxon>
        <taxon>Fungi incertae sedis</taxon>
        <taxon>Mucoromycota</taxon>
        <taxon>Mortierellomycotina</taxon>
        <taxon>Mortierellomycetes</taxon>
        <taxon>Mortierellales</taxon>
        <taxon>Mortierellaceae</taxon>
        <taxon>Linnemannia</taxon>
    </lineage>
</organism>
<dbReference type="EMBL" id="JAAAIL010004337">
    <property type="protein sequence ID" value="KAG0247924.1"/>
    <property type="molecule type" value="Genomic_DNA"/>
</dbReference>
<protein>
    <submittedName>
        <fullName evidence="1">Uncharacterized protein</fullName>
    </submittedName>
</protein>
<reference evidence="1" key="1">
    <citation type="journal article" date="2020" name="Fungal Divers.">
        <title>Resolving the Mortierellaceae phylogeny through synthesis of multi-gene phylogenetics and phylogenomics.</title>
        <authorList>
            <person name="Vandepol N."/>
            <person name="Liber J."/>
            <person name="Desiro A."/>
            <person name="Na H."/>
            <person name="Kennedy M."/>
            <person name="Barry K."/>
            <person name="Grigoriev I.V."/>
            <person name="Miller A.N."/>
            <person name="O'Donnell K."/>
            <person name="Stajich J.E."/>
            <person name="Bonito G."/>
        </authorList>
    </citation>
    <scope>NUCLEOTIDE SEQUENCE</scope>
    <source>
        <strain evidence="1">NRRL 28262</strain>
    </source>
</reference>